<comment type="caution">
    <text evidence="8">The sequence shown here is derived from an EMBL/GenBank/DDBJ whole genome shotgun (WGS) entry which is preliminary data.</text>
</comment>
<dbReference type="GO" id="GO:0046872">
    <property type="term" value="F:metal ion binding"/>
    <property type="evidence" value="ECO:0007669"/>
    <property type="project" value="UniProtKB-KW"/>
</dbReference>
<evidence type="ECO:0000256" key="1">
    <source>
        <dbReference type="ARBA" id="ARBA00001966"/>
    </source>
</evidence>
<sequence>MDQGQVRESARTGGERILKGARNWWFLGPGGVARLGAHHLTADGALRPGTERRLRERGLLSAVPDRAYSLTVLTSTDCNLGCGYCFQNTGQDPHGGARPPRIAHARLTSQTITSILAFAGRQMAAAGLDELRILLFGGEPLLNPRGCLELLSRAADHGLSSAWMISNLTLLTPPLARRLEDLGLRSIQVTFDGDRDDHDRIRVRRSRGGTFDTIAGNIVRASQVTSIRWILRVNVSHHNHPGIDSLIDRLGAALDPSRCSIYFAPVGDVGVGYANDLRHTGELSARFTRWQRAALDRGFTVSRPRAYVPCATCGHGDGRYGAVVNADGTLASCWETAGKPGWEVGTVGEGYLPAARTRERWISCGDMYRHHEDERALASFRDTVDAALLDYLDETGRL</sequence>
<dbReference type="InterPro" id="IPR013785">
    <property type="entry name" value="Aldolase_TIM"/>
</dbReference>
<comment type="cofactor">
    <cofactor evidence="1">
        <name>[4Fe-4S] cluster</name>
        <dbReference type="ChEBI" id="CHEBI:49883"/>
    </cofactor>
</comment>
<dbReference type="UniPathway" id="UPA00782"/>
<protein>
    <recommendedName>
        <fullName evidence="7">Radical SAM core domain-containing protein</fullName>
    </recommendedName>
</protein>
<organism evidence="8 9">
    <name type="scientific">Thermocatellispora tengchongensis</name>
    <dbReference type="NCBI Taxonomy" id="1073253"/>
    <lineage>
        <taxon>Bacteria</taxon>
        <taxon>Bacillati</taxon>
        <taxon>Actinomycetota</taxon>
        <taxon>Actinomycetes</taxon>
        <taxon>Streptosporangiales</taxon>
        <taxon>Streptosporangiaceae</taxon>
        <taxon>Thermocatellispora</taxon>
    </lineage>
</organism>
<evidence type="ECO:0000256" key="5">
    <source>
        <dbReference type="ARBA" id="ARBA00023004"/>
    </source>
</evidence>
<dbReference type="SFLD" id="SFLDG01067">
    <property type="entry name" value="SPASM/twitch_domain_containing"/>
    <property type="match status" value="1"/>
</dbReference>
<evidence type="ECO:0000256" key="6">
    <source>
        <dbReference type="ARBA" id="ARBA00023014"/>
    </source>
</evidence>
<evidence type="ECO:0000313" key="9">
    <source>
        <dbReference type="Proteomes" id="UP000578449"/>
    </source>
</evidence>
<keyword evidence="6" id="KW-0411">Iron-sulfur</keyword>
<dbReference type="Gene3D" id="3.20.20.70">
    <property type="entry name" value="Aldolase class I"/>
    <property type="match status" value="1"/>
</dbReference>
<evidence type="ECO:0000256" key="2">
    <source>
        <dbReference type="ARBA" id="ARBA00022485"/>
    </source>
</evidence>
<keyword evidence="2" id="KW-0004">4Fe-4S</keyword>
<keyword evidence="9" id="KW-1185">Reference proteome</keyword>
<keyword evidence="5" id="KW-0408">Iron</keyword>
<dbReference type="PANTHER" id="PTHR43787">
    <property type="entry name" value="FEMO COFACTOR BIOSYNTHESIS PROTEIN NIFB-RELATED"/>
    <property type="match status" value="1"/>
</dbReference>
<gene>
    <name evidence="8" type="ORF">HNP84_004365</name>
</gene>
<keyword evidence="3" id="KW-0949">S-adenosyl-L-methionine</keyword>
<dbReference type="InterPro" id="IPR058240">
    <property type="entry name" value="rSAM_sf"/>
</dbReference>
<dbReference type="PANTHER" id="PTHR43787:SF3">
    <property type="entry name" value="ARYLSULFATASE REGULATORY PROTEIN"/>
    <property type="match status" value="1"/>
</dbReference>
<dbReference type="AlphaFoldDB" id="A0A840P9P1"/>
<name>A0A840P9P1_9ACTN</name>
<keyword evidence="4" id="KW-0479">Metal-binding</keyword>
<dbReference type="SUPFAM" id="SSF102114">
    <property type="entry name" value="Radical SAM enzymes"/>
    <property type="match status" value="1"/>
</dbReference>
<proteinExistence type="predicted"/>
<evidence type="ECO:0000259" key="7">
    <source>
        <dbReference type="PROSITE" id="PS51918"/>
    </source>
</evidence>
<dbReference type="RefSeq" id="WP_221336521.1">
    <property type="nucleotide sequence ID" value="NZ_BAABIX010000007.1"/>
</dbReference>
<dbReference type="Pfam" id="PF04055">
    <property type="entry name" value="Radical_SAM"/>
    <property type="match status" value="1"/>
</dbReference>
<feature type="domain" description="Radical SAM core" evidence="7">
    <location>
        <begin position="64"/>
        <end position="300"/>
    </location>
</feature>
<accession>A0A840P9P1</accession>
<dbReference type="InterPro" id="IPR007197">
    <property type="entry name" value="rSAM"/>
</dbReference>
<evidence type="ECO:0000256" key="3">
    <source>
        <dbReference type="ARBA" id="ARBA00022691"/>
    </source>
</evidence>
<evidence type="ECO:0000313" key="8">
    <source>
        <dbReference type="EMBL" id="MBB5134633.1"/>
    </source>
</evidence>
<dbReference type="EMBL" id="JACHGN010000008">
    <property type="protein sequence ID" value="MBB5134633.1"/>
    <property type="molecule type" value="Genomic_DNA"/>
</dbReference>
<dbReference type="Proteomes" id="UP000578449">
    <property type="component" value="Unassembled WGS sequence"/>
</dbReference>
<dbReference type="GO" id="GO:0003824">
    <property type="term" value="F:catalytic activity"/>
    <property type="evidence" value="ECO:0007669"/>
    <property type="project" value="InterPro"/>
</dbReference>
<evidence type="ECO:0000256" key="4">
    <source>
        <dbReference type="ARBA" id="ARBA00022723"/>
    </source>
</evidence>
<dbReference type="PROSITE" id="PS51918">
    <property type="entry name" value="RADICAL_SAM"/>
    <property type="match status" value="1"/>
</dbReference>
<dbReference type="GO" id="GO:0051539">
    <property type="term" value="F:4 iron, 4 sulfur cluster binding"/>
    <property type="evidence" value="ECO:0007669"/>
    <property type="project" value="UniProtKB-KW"/>
</dbReference>
<reference evidence="8 9" key="1">
    <citation type="submission" date="2020-08" db="EMBL/GenBank/DDBJ databases">
        <title>Genomic Encyclopedia of Type Strains, Phase IV (KMG-IV): sequencing the most valuable type-strain genomes for metagenomic binning, comparative biology and taxonomic classification.</title>
        <authorList>
            <person name="Goeker M."/>
        </authorList>
    </citation>
    <scope>NUCLEOTIDE SEQUENCE [LARGE SCALE GENOMIC DNA]</scope>
    <source>
        <strain evidence="8 9">DSM 45615</strain>
    </source>
</reference>
<dbReference type="SFLD" id="SFLDS00029">
    <property type="entry name" value="Radical_SAM"/>
    <property type="match status" value="1"/>
</dbReference>
<dbReference type="CDD" id="cd01335">
    <property type="entry name" value="Radical_SAM"/>
    <property type="match status" value="1"/>
</dbReference>